<dbReference type="AlphaFoldDB" id="A0A6L5P7A7"/>
<evidence type="ECO:0000313" key="7">
    <source>
        <dbReference type="Proteomes" id="UP000472879"/>
    </source>
</evidence>
<name>A0A6L5P7A7_LIMRT</name>
<evidence type="ECO:0000256" key="2">
    <source>
        <dbReference type="ARBA" id="ARBA00022737"/>
    </source>
</evidence>
<dbReference type="InterPro" id="IPR022263">
    <property type="entry name" value="KxYKxGKxW"/>
</dbReference>
<evidence type="ECO:0000256" key="4">
    <source>
        <dbReference type="SAM" id="Coils"/>
    </source>
</evidence>
<dbReference type="EMBL" id="WJNA01000033">
    <property type="protein sequence ID" value="MRH09829.1"/>
    <property type="molecule type" value="Genomic_DNA"/>
</dbReference>
<evidence type="ECO:0000256" key="5">
    <source>
        <dbReference type="SAM" id="SignalP"/>
    </source>
</evidence>
<accession>A0A6L5P7A7</accession>
<feature type="coiled-coil region" evidence="4">
    <location>
        <begin position="162"/>
        <end position="210"/>
    </location>
</feature>
<reference evidence="6 7" key="1">
    <citation type="submission" date="2019-11" db="EMBL/GenBank/DDBJ databases">
        <title>Draft genome sequence of 12 host-associated Lactobacillus reuteri rodent strains.</title>
        <authorList>
            <person name="Zhang S."/>
            <person name="Ozcam M."/>
            <person name="Van Pijkeren J.P."/>
        </authorList>
    </citation>
    <scope>NUCLEOTIDE SEQUENCE [LARGE SCALE GENOMIC DNA]</scope>
    <source>
        <strain evidence="6 7">Lr4020</strain>
    </source>
</reference>
<feature type="coiled-coil region" evidence="4">
    <location>
        <begin position="43"/>
        <end position="105"/>
    </location>
</feature>
<dbReference type="InterPro" id="IPR018337">
    <property type="entry name" value="Cell_wall/Cho-bd_repeat"/>
</dbReference>
<dbReference type="PROSITE" id="PS51170">
    <property type="entry name" value="CW"/>
    <property type="match status" value="1"/>
</dbReference>
<organism evidence="6 7">
    <name type="scientific">Limosilactobacillus reuteri</name>
    <name type="common">Lactobacillus reuteri</name>
    <dbReference type="NCBI Taxonomy" id="1598"/>
    <lineage>
        <taxon>Bacteria</taxon>
        <taxon>Bacillati</taxon>
        <taxon>Bacillota</taxon>
        <taxon>Bacilli</taxon>
        <taxon>Lactobacillales</taxon>
        <taxon>Lactobacillaceae</taxon>
        <taxon>Limosilactobacillus</taxon>
    </lineage>
</organism>
<evidence type="ECO:0000256" key="1">
    <source>
        <dbReference type="ARBA" id="ARBA00022729"/>
    </source>
</evidence>
<keyword evidence="2" id="KW-0677">Repeat</keyword>
<dbReference type="InterPro" id="IPR027607">
    <property type="entry name" value="Surf_Exclu_SEC10/PgrA"/>
</dbReference>
<evidence type="ECO:0000256" key="3">
    <source>
        <dbReference type="PROSITE-ProRule" id="PRU00591"/>
    </source>
</evidence>
<dbReference type="Proteomes" id="UP000472879">
    <property type="component" value="Unassembled WGS sequence"/>
</dbReference>
<dbReference type="RefSeq" id="WP_153705252.1">
    <property type="nucleotide sequence ID" value="NZ_WJNA01000033.1"/>
</dbReference>
<dbReference type="NCBIfam" id="TIGR04320">
    <property type="entry name" value="Surf_Exclu_PgrA"/>
    <property type="match status" value="1"/>
</dbReference>
<dbReference type="Pfam" id="PF19258">
    <property type="entry name" value="KxYKxGKxW_sig"/>
    <property type="match status" value="1"/>
</dbReference>
<proteinExistence type="predicted"/>
<dbReference type="Pfam" id="PF19127">
    <property type="entry name" value="Choline_bind_3"/>
    <property type="match status" value="1"/>
</dbReference>
<feature type="coiled-coil region" evidence="4">
    <location>
        <begin position="458"/>
        <end position="595"/>
    </location>
</feature>
<evidence type="ECO:0000313" key="6">
    <source>
        <dbReference type="EMBL" id="MRH09829.1"/>
    </source>
</evidence>
<dbReference type="SUPFAM" id="SSF69360">
    <property type="entry name" value="Cell wall binding repeat"/>
    <property type="match status" value="2"/>
</dbReference>
<feature type="chain" id="PRO_5026811745" evidence="5">
    <location>
        <begin position="40"/>
        <end position="879"/>
    </location>
</feature>
<keyword evidence="4" id="KW-0175">Coiled coil</keyword>
<keyword evidence="1 5" id="KW-0732">Signal</keyword>
<protein>
    <submittedName>
        <fullName evidence="6">SEC10/PgrA surface exclusion domain-containing protein</fullName>
    </submittedName>
</protein>
<feature type="repeat" description="Cell wall-binding" evidence="3">
    <location>
        <begin position="765"/>
        <end position="785"/>
    </location>
</feature>
<gene>
    <name evidence="6" type="ORF">GIX81_10390</name>
</gene>
<feature type="signal peptide" evidence="5">
    <location>
        <begin position="1"/>
        <end position="39"/>
    </location>
</feature>
<sequence length="879" mass="100428">MKKIHFKMFKAGKKWCVMGLTTLSLVLGTVAFSGSNVKADTINQDTTTQIIQVQSNIDNLQKNVNDATNIANNADQKLKVSQQAVDEAQNEVTNAQDNVNKSNSIVVDAQSKLNEEKVAQNTANGKLDNDKKNISNKNEAVISASNELETAKQGYSKRQDEANNANASVVQAQNDVNQQKNKQDEIQKKIDDVQGKIDNLNDQINSINRIEVPGNYLKNLQESSIITDEEVQTLNENKYHNSSFDRLKVYSDLNDLSQGDWISLATFAASLINPIREANNLQPLKVTKGSVNFSSEIANNYIKHEYYDGYNTSGSVSKAASNNGLWNFHNYLKITGELNRDVSNTSSTRITLGNYTRSITSYKFNDVTFNDLKRDTYHMILNAFMNPQDAQNLLGNYEYLGVTGMDQTIALVMIGDNDIENYSNFNQTEYSIPTNDTSSLKKQISECESTRAGYLSTLTEINKAINVANEKLTDAKKNQSEAKNALNEADKNVKAKQLLVDNANEELDLAKQELINDQKIADGYTVKKAELKLKDAQKNQSLLKEVLNTKLDQLSKKQSTLEEARQAQKDALKNKQVAENKLSNARNTLQELKNKLLNGWKTENGKTYYYVNGEKQTGFLELNGKMYYLGTDGIRWDNKFYNNWGHTYYFGSDGARWDNKFYNNWGRTYYFGSDGARWDNKFYNNWGRTYYFGSDGARWDNKFYNNWGRTYYFGSDGARWDNTFMVKWGRAYYFGSDGALVTNQTRQINGVNYHFNQDGVIDNLRNQFITDYDGKVYYFDNNGQLFVNQFYNNWGRTYYFGNDGARWDNKFYNNWGHTYYFGSDGARYTNQWYRTEGAGDNYYFGNDGAALVGNHVLGDYDYYFNEKGLLVRTKEVKNY</sequence>
<comment type="caution">
    <text evidence="6">The sequence shown here is derived from an EMBL/GenBank/DDBJ whole genome shotgun (WGS) entry which is preliminary data.</text>
</comment>
<dbReference type="Gene3D" id="2.10.270.10">
    <property type="entry name" value="Cholin Binding"/>
    <property type="match status" value="3"/>
</dbReference>
<dbReference type="NCBIfam" id="TIGR03715">
    <property type="entry name" value="KxYKxGKxW"/>
    <property type="match status" value="1"/>
</dbReference>
<dbReference type="Pfam" id="PF01473">
    <property type="entry name" value="Choline_bind_1"/>
    <property type="match status" value="1"/>
</dbReference>